<evidence type="ECO:0000256" key="1">
    <source>
        <dbReference type="ARBA" id="ARBA00004370"/>
    </source>
</evidence>
<dbReference type="InterPro" id="IPR000276">
    <property type="entry name" value="GPCR_Rhodpsn"/>
</dbReference>
<feature type="transmembrane region" description="Helical" evidence="5">
    <location>
        <begin position="74"/>
        <end position="93"/>
    </location>
</feature>
<evidence type="ECO:0000256" key="4">
    <source>
        <dbReference type="ARBA" id="ARBA00023136"/>
    </source>
</evidence>
<name>A0A016W6K7_9BILA</name>
<feature type="domain" description="G-protein coupled receptors family 1 profile" evidence="6">
    <location>
        <begin position="35"/>
        <end position="196"/>
    </location>
</feature>
<dbReference type="Pfam" id="PF10328">
    <property type="entry name" value="7TM_GPCR_Srx"/>
    <property type="match status" value="1"/>
</dbReference>
<feature type="transmembrane region" description="Helical" evidence="5">
    <location>
        <begin position="38"/>
        <end position="62"/>
    </location>
</feature>
<organism evidence="7 8">
    <name type="scientific">Ancylostoma ceylanicum</name>
    <dbReference type="NCBI Taxonomy" id="53326"/>
    <lineage>
        <taxon>Eukaryota</taxon>
        <taxon>Metazoa</taxon>
        <taxon>Ecdysozoa</taxon>
        <taxon>Nematoda</taxon>
        <taxon>Chromadorea</taxon>
        <taxon>Rhabditida</taxon>
        <taxon>Rhabditina</taxon>
        <taxon>Rhabditomorpha</taxon>
        <taxon>Strongyloidea</taxon>
        <taxon>Ancylostomatidae</taxon>
        <taxon>Ancylostomatinae</taxon>
        <taxon>Ancylostoma</taxon>
    </lineage>
</organism>
<keyword evidence="4 5" id="KW-0472">Membrane</keyword>
<evidence type="ECO:0000256" key="3">
    <source>
        <dbReference type="ARBA" id="ARBA00022989"/>
    </source>
</evidence>
<keyword evidence="8" id="KW-1185">Reference proteome</keyword>
<proteinExistence type="predicted"/>
<dbReference type="PANTHER" id="PTHR23017:SF3">
    <property type="entry name" value="G-PROTEIN COUPLED RECEPTORS FAMILY 1 PROFILE DOMAIN-CONTAINING PROTEIN"/>
    <property type="match status" value="1"/>
</dbReference>
<comment type="subcellular location">
    <subcellularLocation>
        <location evidence="1">Membrane</location>
    </subcellularLocation>
</comment>
<dbReference type="EMBL" id="JARK01000689">
    <property type="protein sequence ID" value="EYC35275.1"/>
    <property type="molecule type" value="Genomic_DNA"/>
</dbReference>
<dbReference type="PROSITE" id="PS00237">
    <property type="entry name" value="G_PROTEIN_RECEP_F1_1"/>
    <property type="match status" value="1"/>
</dbReference>
<dbReference type="PANTHER" id="PTHR23017">
    <property type="entry name" value="SERPENTINE RECEPTOR, CLASS X"/>
    <property type="match status" value="1"/>
</dbReference>
<dbReference type="OrthoDB" id="5825164at2759"/>
<dbReference type="InterPro" id="IPR017452">
    <property type="entry name" value="GPCR_Rhodpsn_7TM"/>
</dbReference>
<dbReference type="Gene3D" id="1.20.1070.10">
    <property type="entry name" value="Rhodopsin 7-helix transmembrane proteins"/>
    <property type="match status" value="1"/>
</dbReference>
<keyword evidence="2 5" id="KW-0812">Transmembrane</keyword>
<evidence type="ECO:0000256" key="2">
    <source>
        <dbReference type="ARBA" id="ARBA00022692"/>
    </source>
</evidence>
<dbReference type="InterPro" id="IPR019430">
    <property type="entry name" value="7TM_GPCR_serpentine_rcpt_Srx"/>
</dbReference>
<dbReference type="PROSITE" id="PS50262">
    <property type="entry name" value="G_PROTEIN_RECEP_F1_2"/>
    <property type="match status" value="1"/>
</dbReference>
<dbReference type="GO" id="GO:0004930">
    <property type="term" value="F:G protein-coupled receptor activity"/>
    <property type="evidence" value="ECO:0007669"/>
    <property type="project" value="InterPro"/>
</dbReference>
<reference evidence="8" key="1">
    <citation type="journal article" date="2015" name="Nat. Genet.">
        <title>The genome and transcriptome of the zoonotic hookworm Ancylostoma ceylanicum identify infection-specific gene families.</title>
        <authorList>
            <person name="Schwarz E.M."/>
            <person name="Hu Y."/>
            <person name="Antoshechkin I."/>
            <person name="Miller M.M."/>
            <person name="Sternberg P.W."/>
            <person name="Aroian R.V."/>
        </authorList>
    </citation>
    <scope>NUCLEOTIDE SEQUENCE</scope>
    <source>
        <strain evidence="8">HY135</strain>
    </source>
</reference>
<dbReference type="Proteomes" id="UP000024635">
    <property type="component" value="Unassembled WGS sequence"/>
</dbReference>
<dbReference type="SUPFAM" id="SSF81321">
    <property type="entry name" value="Family A G protein-coupled receptor-like"/>
    <property type="match status" value="1"/>
</dbReference>
<accession>A0A016W6K7</accession>
<evidence type="ECO:0000313" key="7">
    <source>
        <dbReference type="EMBL" id="EYC35275.1"/>
    </source>
</evidence>
<evidence type="ECO:0000259" key="6">
    <source>
        <dbReference type="PROSITE" id="PS50262"/>
    </source>
</evidence>
<keyword evidence="3 5" id="KW-1133">Transmembrane helix</keyword>
<sequence length="196" mass="22593">MGVFLCHVLWVAPAIILKLNDSTASSFLGARVGQLANISWYASSYTIMMVSVNRFIAIAFPLKYSTIFSHRNSAYFVGSLWFLSVLHCIPYFWDFYLDFLFGVILFSAVFLLDTVTFIFVRRRSKELLRVASGTNLREQMASFKKDTAFFVQCWLINMNHCLCMASFHVLLGEYSSKWERLAVTVFLLQFSYIVDT</sequence>
<protein>
    <recommendedName>
        <fullName evidence="6">G-protein coupled receptors family 1 profile domain-containing protein</fullName>
    </recommendedName>
</protein>
<gene>
    <name evidence="7" type="primary">Acey_s1089.g3584</name>
    <name evidence="7" type="ORF">Y032_1089g3584</name>
</gene>
<comment type="caution">
    <text evidence="7">The sequence shown here is derived from an EMBL/GenBank/DDBJ whole genome shotgun (WGS) entry which is preliminary data.</text>
</comment>
<dbReference type="GO" id="GO:0016020">
    <property type="term" value="C:membrane"/>
    <property type="evidence" value="ECO:0007669"/>
    <property type="project" value="UniProtKB-SubCell"/>
</dbReference>
<feature type="transmembrane region" description="Helical" evidence="5">
    <location>
        <begin position="99"/>
        <end position="120"/>
    </location>
</feature>
<evidence type="ECO:0000313" key="8">
    <source>
        <dbReference type="Proteomes" id="UP000024635"/>
    </source>
</evidence>
<dbReference type="AlphaFoldDB" id="A0A016W6K7"/>
<evidence type="ECO:0000256" key="5">
    <source>
        <dbReference type="SAM" id="Phobius"/>
    </source>
</evidence>
<dbReference type="CDD" id="cd00637">
    <property type="entry name" value="7tm_classA_rhodopsin-like"/>
    <property type="match status" value="1"/>
</dbReference>